<dbReference type="InterPro" id="IPR030400">
    <property type="entry name" value="Sedolisin_dom"/>
</dbReference>
<dbReference type="Proteomes" id="UP000620124">
    <property type="component" value="Unassembled WGS sequence"/>
</dbReference>
<feature type="active site" description="Charge relay system" evidence="1">
    <location>
        <position position="220"/>
    </location>
</feature>
<dbReference type="Gene3D" id="3.40.50.200">
    <property type="entry name" value="Peptidase S8/S53 domain"/>
    <property type="match status" value="2"/>
</dbReference>
<dbReference type="GO" id="GO:0004252">
    <property type="term" value="F:serine-type endopeptidase activity"/>
    <property type="evidence" value="ECO:0007669"/>
    <property type="project" value="UniProtKB-UniRule"/>
</dbReference>
<dbReference type="PANTHER" id="PTHR14218:SF15">
    <property type="entry name" value="TRIPEPTIDYL-PEPTIDASE 1"/>
    <property type="match status" value="1"/>
</dbReference>
<reference evidence="3" key="1">
    <citation type="submission" date="2020-05" db="EMBL/GenBank/DDBJ databases">
        <title>Mycena genomes resolve the evolution of fungal bioluminescence.</title>
        <authorList>
            <person name="Tsai I.J."/>
        </authorList>
    </citation>
    <scope>NUCLEOTIDE SEQUENCE</scope>
    <source>
        <strain evidence="3">CCC161011</strain>
    </source>
</reference>
<dbReference type="EMBL" id="JACAZI010000015">
    <property type="protein sequence ID" value="KAF7344042.1"/>
    <property type="molecule type" value="Genomic_DNA"/>
</dbReference>
<comment type="caution">
    <text evidence="3">The sequence shown here is derived from an EMBL/GenBank/DDBJ whole genome shotgun (WGS) entry which is preliminary data.</text>
</comment>
<sequence>MPPSATFTLLTMDKGTNPQDPDQAGVETNLDIQYTGGVATGVPLQFLSIGKFDFPAAILDTTTFLDGIENPPTVMTTSYGSAEDFFRQSMATSKNLQRLHGAWCMWDIRILRLRRLWSARKCSNNTFIPVFPASCPFVTSVGSTQGFTPEKAVNFTGEFSNFFPAAYYQTEAVAGFLETIPDDFSGIFNTTGCGFPDASTQGWNFEMVADGEVLLKGGTSASSPTFASIIALINDRLISVRKPVLDFINPWVYILGGGQLLAQIIVWKRGIPLWLDTLQQYLGGLNTFSRVLTAVLDPVSPT</sequence>
<dbReference type="InterPro" id="IPR036852">
    <property type="entry name" value="Peptidase_S8/S53_dom_sf"/>
</dbReference>
<dbReference type="SUPFAM" id="SSF52743">
    <property type="entry name" value="Subtilisin-like"/>
    <property type="match status" value="1"/>
</dbReference>
<dbReference type="PROSITE" id="PS51695">
    <property type="entry name" value="SEDOLISIN"/>
    <property type="match status" value="1"/>
</dbReference>
<name>A0A8H6XN11_9AGAR</name>
<feature type="active site" description="Charge relay system" evidence="1">
    <location>
        <position position="31"/>
    </location>
</feature>
<evidence type="ECO:0000313" key="3">
    <source>
        <dbReference type="EMBL" id="KAF7344042.1"/>
    </source>
</evidence>
<dbReference type="GO" id="GO:0006508">
    <property type="term" value="P:proteolysis"/>
    <property type="evidence" value="ECO:0007669"/>
    <property type="project" value="UniProtKB-KW"/>
</dbReference>
<dbReference type="GO" id="GO:0008240">
    <property type="term" value="F:tripeptidyl-peptidase activity"/>
    <property type="evidence" value="ECO:0007669"/>
    <property type="project" value="TreeGrafter"/>
</dbReference>
<feature type="domain" description="Peptidase S53" evidence="2">
    <location>
        <begin position="1"/>
        <end position="302"/>
    </location>
</feature>
<keyword evidence="1" id="KW-0378">Hydrolase</keyword>
<evidence type="ECO:0000313" key="4">
    <source>
        <dbReference type="Proteomes" id="UP000620124"/>
    </source>
</evidence>
<dbReference type="InterPro" id="IPR050819">
    <property type="entry name" value="Tripeptidyl-peptidase_I"/>
</dbReference>
<protein>
    <submittedName>
        <fullName evidence="3">Family S53 protease-like protein</fullName>
    </submittedName>
</protein>
<keyword evidence="4" id="KW-1185">Reference proteome</keyword>
<accession>A0A8H6XN11</accession>
<feature type="active site" description="Charge relay system" evidence="1">
    <location>
        <position position="27"/>
    </location>
</feature>
<gene>
    <name evidence="3" type="ORF">MVEN_01693700</name>
</gene>
<evidence type="ECO:0000256" key="1">
    <source>
        <dbReference type="PROSITE-ProRule" id="PRU01032"/>
    </source>
</evidence>
<organism evidence="3 4">
    <name type="scientific">Mycena venus</name>
    <dbReference type="NCBI Taxonomy" id="2733690"/>
    <lineage>
        <taxon>Eukaryota</taxon>
        <taxon>Fungi</taxon>
        <taxon>Dikarya</taxon>
        <taxon>Basidiomycota</taxon>
        <taxon>Agaricomycotina</taxon>
        <taxon>Agaricomycetes</taxon>
        <taxon>Agaricomycetidae</taxon>
        <taxon>Agaricales</taxon>
        <taxon>Marasmiineae</taxon>
        <taxon>Mycenaceae</taxon>
        <taxon>Mycena</taxon>
    </lineage>
</organism>
<proteinExistence type="predicted"/>
<dbReference type="PANTHER" id="PTHR14218">
    <property type="entry name" value="PROTEASE S8 TRIPEPTIDYL PEPTIDASE I CLN2"/>
    <property type="match status" value="1"/>
</dbReference>
<evidence type="ECO:0000259" key="2">
    <source>
        <dbReference type="PROSITE" id="PS51695"/>
    </source>
</evidence>
<dbReference type="OrthoDB" id="409122at2759"/>
<keyword evidence="1 3" id="KW-0645">Protease</keyword>
<keyword evidence="1" id="KW-0720">Serine protease</keyword>
<comment type="caution">
    <text evidence="1">Lacks conserved residue(s) required for the propagation of feature annotation.</text>
</comment>
<dbReference type="AlphaFoldDB" id="A0A8H6XN11"/>